<gene>
    <name evidence="1" type="ORF">J2T15_006169</name>
</gene>
<dbReference type="RefSeq" id="WP_307210350.1">
    <property type="nucleotide sequence ID" value="NZ_JAUSSU010000023.1"/>
</dbReference>
<accession>A0ABT9UAK4</accession>
<dbReference type="Proteomes" id="UP001229346">
    <property type="component" value="Unassembled WGS sequence"/>
</dbReference>
<dbReference type="Pfam" id="PF04294">
    <property type="entry name" value="VanW"/>
    <property type="match status" value="1"/>
</dbReference>
<dbReference type="PANTHER" id="PTHR35788">
    <property type="entry name" value="EXPORTED PROTEIN-RELATED"/>
    <property type="match status" value="1"/>
</dbReference>
<protein>
    <submittedName>
        <fullName evidence="1">Vancomycin resistance protein VanW</fullName>
    </submittedName>
</protein>
<dbReference type="PANTHER" id="PTHR35788:SF1">
    <property type="entry name" value="EXPORTED PROTEIN"/>
    <property type="match status" value="1"/>
</dbReference>
<evidence type="ECO:0000313" key="1">
    <source>
        <dbReference type="EMBL" id="MDQ0116687.1"/>
    </source>
</evidence>
<keyword evidence="2" id="KW-1185">Reference proteome</keyword>
<evidence type="ECO:0000313" key="2">
    <source>
        <dbReference type="Proteomes" id="UP001229346"/>
    </source>
</evidence>
<reference evidence="1 2" key="1">
    <citation type="submission" date="2023-07" db="EMBL/GenBank/DDBJ databases">
        <title>Sorghum-associated microbial communities from plants grown in Nebraska, USA.</title>
        <authorList>
            <person name="Schachtman D."/>
        </authorList>
    </citation>
    <scope>NUCLEOTIDE SEQUENCE [LARGE SCALE GENOMIC DNA]</scope>
    <source>
        <strain evidence="1 2">CC482</strain>
    </source>
</reference>
<dbReference type="InterPro" id="IPR007391">
    <property type="entry name" value="Vancomycin_resist_VanW"/>
</dbReference>
<dbReference type="EMBL" id="JAUSSU010000023">
    <property type="protein sequence ID" value="MDQ0116687.1"/>
    <property type="molecule type" value="Genomic_DNA"/>
</dbReference>
<dbReference type="InterPro" id="IPR052913">
    <property type="entry name" value="Glycopeptide_resist_protein"/>
</dbReference>
<comment type="caution">
    <text evidence="1">The sequence shown here is derived from an EMBL/GenBank/DDBJ whole genome shotgun (WGS) entry which is preliminary data.</text>
</comment>
<name>A0ABT9UAK4_PAEHA</name>
<sequence length="273" mass="31735">MLEAMKHRPIKRSKARLLAGKWWFTIKRYASWLSPKIRIAKDRSVNSPAYCIFTHRTPLFRELKEVDRWLHNNKAVNLKLAAGKLDGLLLKPGETFSYWRTIGKPTRSKGYVEGMVLFYGGFKTGVGGGLCQMSNLIYWMTLHTPLTVTERHRHSYDVFPDVNRTQPFGSGATCAYNYLDLQIKNTTDTTYQLRVRVSDNELIGEWRAELPEYRRYEVYEKEHVMASQPWGGYIRSNVIHRRTFNSDNQLIADEYVSSNNALMMYAPLLEQPV</sequence>
<proteinExistence type="predicted"/>
<organism evidence="1 2">
    <name type="scientific">Paenibacillus harenae</name>
    <dbReference type="NCBI Taxonomy" id="306543"/>
    <lineage>
        <taxon>Bacteria</taxon>
        <taxon>Bacillati</taxon>
        <taxon>Bacillota</taxon>
        <taxon>Bacilli</taxon>
        <taxon>Bacillales</taxon>
        <taxon>Paenibacillaceae</taxon>
        <taxon>Paenibacillus</taxon>
    </lineage>
</organism>